<comment type="caution">
    <text evidence="1">The sequence shown here is derived from an EMBL/GenBank/DDBJ whole genome shotgun (WGS) entry which is preliminary data.</text>
</comment>
<evidence type="ECO:0000313" key="2">
    <source>
        <dbReference type="Proteomes" id="UP000528608"/>
    </source>
</evidence>
<name>A0A7W8B6C4_STREU</name>
<protein>
    <submittedName>
        <fullName evidence="1">Putative metalloenzyme YecM</fullName>
    </submittedName>
</protein>
<gene>
    <name evidence="1" type="ORF">FHS36_000982</name>
</gene>
<dbReference type="RefSeq" id="WP_102916720.1">
    <property type="nucleotide sequence ID" value="NZ_JACHJF010000002.1"/>
</dbReference>
<organism evidence="1 2">
    <name type="scientific">Streptomyces eurocidicus</name>
    <name type="common">Streptoverticillium eurocidicus</name>
    <dbReference type="NCBI Taxonomy" id="66423"/>
    <lineage>
        <taxon>Bacteria</taxon>
        <taxon>Bacillati</taxon>
        <taxon>Actinomycetota</taxon>
        <taxon>Actinomycetes</taxon>
        <taxon>Kitasatosporales</taxon>
        <taxon>Streptomycetaceae</taxon>
        <taxon>Streptomyces</taxon>
    </lineage>
</organism>
<dbReference type="AlphaFoldDB" id="A0A7W8B6C4"/>
<dbReference type="OrthoDB" id="4302482at2"/>
<sequence>MRHRKNHIHIETKVPDPVSAEVWRELLEVLETADSFGLVNGRSGCIAWAAIDRETPATANAARGHGNQL</sequence>
<proteinExistence type="predicted"/>
<dbReference type="EMBL" id="JACHJF010000002">
    <property type="protein sequence ID" value="MBB5117576.1"/>
    <property type="molecule type" value="Genomic_DNA"/>
</dbReference>
<reference evidence="1 2" key="1">
    <citation type="submission" date="2020-08" db="EMBL/GenBank/DDBJ databases">
        <title>Genomic Encyclopedia of Type Strains, Phase III (KMG-III): the genomes of soil and plant-associated and newly described type strains.</title>
        <authorList>
            <person name="Whitman W."/>
        </authorList>
    </citation>
    <scope>NUCLEOTIDE SEQUENCE [LARGE SCALE GENOMIC DNA]</scope>
    <source>
        <strain evidence="1 2">CECT 3259</strain>
    </source>
</reference>
<dbReference type="Proteomes" id="UP000528608">
    <property type="component" value="Unassembled WGS sequence"/>
</dbReference>
<evidence type="ECO:0000313" key="1">
    <source>
        <dbReference type="EMBL" id="MBB5117576.1"/>
    </source>
</evidence>
<accession>A0A7W8B6C4</accession>